<keyword evidence="3 7" id="KW-0479">Metal-binding</keyword>
<evidence type="ECO:0000256" key="6">
    <source>
        <dbReference type="ARBA" id="ARBA00023033"/>
    </source>
</evidence>
<dbReference type="GO" id="GO:0004497">
    <property type="term" value="F:monooxygenase activity"/>
    <property type="evidence" value="ECO:0007669"/>
    <property type="project" value="UniProtKB-KW"/>
</dbReference>
<evidence type="ECO:0000313" key="9">
    <source>
        <dbReference type="EMBL" id="CAD7254443.1"/>
    </source>
</evidence>
<protein>
    <recommendedName>
        <fullName evidence="11">Cytochrome P450</fullName>
    </recommendedName>
</protein>
<organism evidence="9">
    <name type="scientific">Darwinula stevensoni</name>
    <dbReference type="NCBI Taxonomy" id="69355"/>
    <lineage>
        <taxon>Eukaryota</taxon>
        <taxon>Metazoa</taxon>
        <taxon>Ecdysozoa</taxon>
        <taxon>Arthropoda</taxon>
        <taxon>Crustacea</taxon>
        <taxon>Oligostraca</taxon>
        <taxon>Ostracoda</taxon>
        <taxon>Podocopa</taxon>
        <taxon>Podocopida</taxon>
        <taxon>Darwinulocopina</taxon>
        <taxon>Darwinuloidea</taxon>
        <taxon>Darwinulidae</taxon>
        <taxon>Darwinula</taxon>
    </lineage>
</organism>
<evidence type="ECO:0000256" key="7">
    <source>
        <dbReference type="PIRSR" id="PIRSR602401-1"/>
    </source>
</evidence>
<dbReference type="EMBL" id="LR909214">
    <property type="protein sequence ID" value="CAD7254443.1"/>
    <property type="molecule type" value="Genomic_DNA"/>
</dbReference>
<evidence type="ECO:0000256" key="3">
    <source>
        <dbReference type="ARBA" id="ARBA00022723"/>
    </source>
</evidence>
<proteinExistence type="inferred from homology"/>
<dbReference type="AlphaFoldDB" id="A0A7R9FTN8"/>
<dbReference type="PRINTS" id="PR00463">
    <property type="entry name" value="EP450I"/>
</dbReference>
<dbReference type="SUPFAM" id="SSF48264">
    <property type="entry name" value="Cytochrome P450"/>
    <property type="match status" value="1"/>
</dbReference>
<dbReference type="EMBL" id="CAJPEV010009696">
    <property type="protein sequence ID" value="CAG0905771.1"/>
    <property type="molecule type" value="Genomic_DNA"/>
</dbReference>
<keyword evidence="4 8" id="KW-0560">Oxidoreductase</keyword>
<gene>
    <name evidence="9" type="ORF">DSTB1V02_LOCUS14189</name>
</gene>
<evidence type="ECO:0000256" key="5">
    <source>
        <dbReference type="ARBA" id="ARBA00023004"/>
    </source>
</evidence>
<feature type="binding site" description="axial binding residue" evidence="7">
    <location>
        <position position="319"/>
    </location>
    <ligand>
        <name>heme</name>
        <dbReference type="ChEBI" id="CHEBI:30413"/>
    </ligand>
    <ligandPart>
        <name>Fe</name>
        <dbReference type="ChEBI" id="CHEBI:18248"/>
    </ligandPart>
</feature>
<dbReference type="Gene3D" id="1.10.630.10">
    <property type="entry name" value="Cytochrome P450"/>
    <property type="match status" value="1"/>
</dbReference>
<accession>A0A7R9FTN8</accession>
<evidence type="ECO:0000313" key="10">
    <source>
        <dbReference type="Proteomes" id="UP000677054"/>
    </source>
</evidence>
<keyword evidence="6 8" id="KW-0503">Monooxygenase</keyword>
<keyword evidence="7 8" id="KW-0349">Heme</keyword>
<dbReference type="PRINTS" id="PR00385">
    <property type="entry name" value="P450"/>
</dbReference>
<keyword evidence="5 7" id="KW-0408">Iron</keyword>
<dbReference type="GO" id="GO:0005506">
    <property type="term" value="F:iron ion binding"/>
    <property type="evidence" value="ECO:0007669"/>
    <property type="project" value="InterPro"/>
</dbReference>
<dbReference type="InterPro" id="IPR036396">
    <property type="entry name" value="Cyt_P450_sf"/>
</dbReference>
<dbReference type="InterPro" id="IPR002401">
    <property type="entry name" value="Cyt_P450_E_grp-I"/>
</dbReference>
<dbReference type="Proteomes" id="UP000677054">
    <property type="component" value="Unassembled WGS sequence"/>
</dbReference>
<evidence type="ECO:0000256" key="4">
    <source>
        <dbReference type="ARBA" id="ARBA00023002"/>
    </source>
</evidence>
<dbReference type="GO" id="GO:0016705">
    <property type="term" value="F:oxidoreductase activity, acting on paired donors, with incorporation or reduction of molecular oxygen"/>
    <property type="evidence" value="ECO:0007669"/>
    <property type="project" value="InterPro"/>
</dbReference>
<sequence>MALCDWSNLQKTRRNIVNSYTHPRPSSDTFRHLNDVIAAEVDRLIETLREESTGGGRIQPKQPLLQACANVFTSYLCSRRFEAEDEDFREMVKCFDLIFYDINQGYAVDFLPWLAPCYKRHFGDLEGWSKTIRAFILQYIVGEHEAEAVPGEPRDFVDVLLDHLRNEGDIDWQSALFELEDLIGGHSAIGNLWMRIVAQMVQNPDVMAALQEEIEAVTGGKRPVTLDDRPDMPYTEAVMLEALRIISSPIVPHVATADTTIQGFAVEEGTVIFLNNYELNTSPLYWNDPWKFNPGRFVQNGQIVKPDFFIPFSTGKRACMGYRLVQSLTFMLVAR</sequence>
<evidence type="ECO:0000256" key="2">
    <source>
        <dbReference type="ARBA" id="ARBA00010617"/>
    </source>
</evidence>
<comment type="cofactor">
    <cofactor evidence="1 7">
        <name>heme</name>
        <dbReference type="ChEBI" id="CHEBI:30413"/>
    </cofactor>
</comment>
<evidence type="ECO:0000256" key="8">
    <source>
        <dbReference type="RuleBase" id="RU000461"/>
    </source>
</evidence>
<dbReference type="PROSITE" id="PS00086">
    <property type="entry name" value="CYTOCHROME_P450"/>
    <property type="match status" value="1"/>
</dbReference>
<dbReference type="Pfam" id="PF00067">
    <property type="entry name" value="p450"/>
    <property type="match status" value="1"/>
</dbReference>
<dbReference type="InterPro" id="IPR017972">
    <property type="entry name" value="Cyt_P450_CS"/>
</dbReference>
<name>A0A7R9FTN8_9CRUS</name>
<evidence type="ECO:0008006" key="11">
    <source>
        <dbReference type="Google" id="ProtNLM"/>
    </source>
</evidence>
<dbReference type="GO" id="GO:0020037">
    <property type="term" value="F:heme binding"/>
    <property type="evidence" value="ECO:0007669"/>
    <property type="project" value="InterPro"/>
</dbReference>
<dbReference type="OrthoDB" id="1470350at2759"/>
<dbReference type="PANTHER" id="PTHR24303">
    <property type="entry name" value="HEME-BINDING MONOOXYGENASE FAMILY"/>
    <property type="match status" value="1"/>
</dbReference>
<comment type="similarity">
    <text evidence="2 8">Belongs to the cytochrome P450 family.</text>
</comment>
<feature type="non-terminal residue" evidence="9">
    <location>
        <position position="1"/>
    </location>
</feature>
<evidence type="ECO:0000256" key="1">
    <source>
        <dbReference type="ARBA" id="ARBA00001971"/>
    </source>
</evidence>
<dbReference type="InterPro" id="IPR001128">
    <property type="entry name" value="Cyt_P450"/>
</dbReference>
<reference evidence="9" key="1">
    <citation type="submission" date="2020-11" db="EMBL/GenBank/DDBJ databases">
        <authorList>
            <person name="Tran Van P."/>
        </authorList>
    </citation>
    <scope>NUCLEOTIDE SEQUENCE</scope>
</reference>
<dbReference type="PANTHER" id="PTHR24303:SF31">
    <property type="entry name" value="CYTOCHROME P450 307A1-RELATED"/>
    <property type="match status" value="1"/>
</dbReference>
<keyword evidence="10" id="KW-1185">Reference proteome</keyword>